<feature type="compositionally biased region" description="Basic and acidic residues" evidence="1">
    <location>
        <begin position="30"/>
        <end position="46"/>
    </location>
</feature>
<protein>
    <submittedName>
        <fullName evidence="2">Uncharacterized protein</fullName>
    </submittedName>
</protein>
<feature type="compositionally biased region" description="Low complexity" evidence="1">
    <location>
        <begin position="61"/>
        <end position="71"/>
    </location>
</feature>
<feature type="compositionally biased region" description="Basic and acidic residues" evidence="1">
    <location>
        <begin position="12"/>
        <end position="23"/>
    </location>
</feature>
<feature type="region of interest" description="Disordered" evidence="1">
    <location>
        <begin position="1"/>
        <end position="134"/>
    </location>
</feature>
<name>A0A6J4MLC4_9BACT</name>
<dbReference type="EMBL" id="CADCTU010000870">
    <property type="protein sequence ID" value="CAA9360342.1"/>
    <property type="molecule type" value="Genomic_DNA"/>
</dbReference>
<evidence type="ECO:0000313" key="2">
    <source>
        <dbReference type="EMBL" id="CAA9360342.1"/>
    </source>
</evidence>
<feature type="compositionally biased region" description="Low complexity" evidence="1">
    <location>
        <begin position="98"/>
        <end position="107"/>
    </location>
</feature>
<organism evidence="2">
    <name type="scientific">uncultured Gemmatimonadaceae bacterium</name>
    <dbReference type="NCBI Taxonomy" id="246130"/>
    <lineage>
        <taxon>Bacteria</taxon>
        <taxon>Pseudomonadati</taxon>
        <taxon>Gemmatimonadota</taxon>
        <taxon>Gemmatimonadia</taxon>
        <taxon>Gemmatimonadales</taxon>
        <taxon>Gemmatimonadaceae</taxon>
        <taxon>environmental samples</taxon>
    </lineage>
</organism>
<gene>
    <name evidence="2" type="ORF">AVDCRST_MAG11-4081</name>
</gene>
<evidence type="ECO:0000256" key="1">
    <source>
        <dbReference type="SAM" id="MobiDB-lite"/>
    </source>
</evidence>
<proteinExistence type="predicted"/>
<dbReference type="AlphaFoldDB" id="A0A6J4MLC4"/>
<sequence length="134" mass="14465">MPAHASTFRTEPAPRRARGDRGRVSLPRRRRDERSRLGLRRDDDRAPGPPGQPGRHERTQRGAAPARLHGAGARGGRDRPRPRPRPGSRRLATDRESAAAAGAPAGARAHRCAAEVTARKTKRPASAGRLSVST</sequence>
<reference evidence="2" key="1">
    <citation type="submission" date="2020-02" db="EMBL/GenBank/DDBJ databases">
        <authorList>
            <person name="Meier V. D."/>
        </authorList>
    </citation>
    <scope>NUCLEOTIDE SEQUENCE</scope>
    <source>
        <strain evidence="2">AVDCRST_MAG11</strain>
    </source>
</reference>
<accession>A0A6J4MLC4</accession>